<dbReference type="Pfam" id="PF00586">
    <property type="entry name" value="AIRS"/>
    <property type="match status" value="1"/>
</dbReference>
<dbReference type="PANTHER" id="PTHR30303">
    <property type="entry name" value="HYDROGENASE ISOENZYMES FORMATION PROTEIN HYPE"/>
    <property type="match status" value="1"/>
</dbReference>
<dbReference type="STRING" id="999630.TUZN_1661"/>
<evidence type="ECO:0000313" key="4">
    <source>
        <dbReference type="EMBL" id="AEA13127.1"/>
    </source>
</evidence>
<dbReference type="HOGENOM" id="CLU_041631_0_0_2"/>
<dbReference type="RefSeq" id="WP_013680462.1">
    <property type="nucleotide sequence ID" value="NC_015315.1"/>
</dbReference>
<reference evidence="4 5" key="1">
    <citation type="journal article" date="2011" name="J. Bacteriol.">
        <title>Complete genome sequence of the thermoacidophilic crenarchaeon Thermoproteus uzoniensis 768-20.</title>
        <authorList>
            <person name="Mardanov A.V."/>
            <person name="Gumerov V.M."/>
            <person name="Beletsky A.V."/>
            <person name="Prokofeva M.I."/>
            <person name="Bonch-Osmolovskaya E.A."/>
            <person name="Ravin N.V."/>
            <person name="Skryabin K.G."/>
        </authorList>
    </citation>
    <scope>NUCLEOTIDE SEQUENCE [LARGE SCALE GENOMIC DNA]</scope>
    <source>
        <strain evidence="4 5">768-20</strain>
    </source>
</reference>
<evidence type="ECO:0000259" key="3">
    <source>
        <dbReference type="Pfam" id="PF02769"/>
    </source>
</evidence>
<dbReference type="Pfam" id="PF02769">
    <property type="entry name" value="AIRS_C"/>
    <property type="match status" value="1"/>
</dbReference>
<evidence type="ECO:0000259" key="2">
    <source>
        <dbReference type="Pfam" id="PF00586"/>
    </source>
</evidence>
<comment type="similarity">
    <text evidence="1">Belongs to the HypE family.</text>
</comment>
<dbReference type="InterPro" id="IPR016188">
    <property type="entry name" value="PurM-like_N"/>
</dbReference>
<protein>
    <submittedName>
        <fullName evidence="4">Hydrogenase expression/formation protein HypE</fullName>
    </submittedName>
</protein>
<organism evidence="4 5">
    <name type="scientific">Thermoproteus uzoniensis (strain 768-20)</name>
    <dbReference type="NCBI Taxonomy" id="999630"/>
    <lineage>
        <taxon>Archaea</taxon>
        <taxon>Thermoproteota</taxon>
        <taxon>Thermoprotei</taxon>
        <taxon>Thermoproteales</taxon>
        <taxon>Thermoproteaceae</taxon>
        <taxon>Thermoproteus</taxon>
    </lineage>
</organism>
<dbReference type="EMBL" id="CP002590">
    <property type="protein sequence ID" value="AEA13127.1"/>
    <property type="molecule type" value="Genomic_DNA"/>
</dbReference>
<gene>
    <name evidence="4" type="ordered locus">TUZN_1661</name>
</gene>
<dbReference type="Gene3D" id="3.90.650.10">
    <property type="entry name" value="PurM-like C-terminal domain"/>
    <property type="match status" value="1"/>
</dbReference>
<evidence type="ECO:0000256" key="1">
    <source>
        <dbReference type="ARBA" id="ARBA00006243"/>
    </source>
</evidence>
<reference key="2">
    <citation type="submission" date="2011-03" db="EMBL/GenBank/DDBJ databases">
        <title>Complete genome sequence of the thermoacidophilic crenarchaeon Thermoproteus uzoniensis 768-20.</title>
        <authorList>
            <person name="Mardanov A.V."/>
            <person name="Gumerov V.M."/>
            <person name="Beletsky A.V."/>
            <person name="Prokofeva M.I."/>
            <person name="Bonch-Osmolovskaya E.A."/>
            <person name="Ravin N.V."/>
            <person name="Skryabin K.G."/>
        </authorList>
    </citation>
    <scope>NUCLEOTIDE SEQUENCE</scope>
    <source>
        <strain>768-20</strain>
    </source>
</reference>
<name>F2L308_THEU7</name>
<dbReference type="CDD" id="cd06061">
    <property type="entry name" value="PurM-like1"/>
    <property type="match status" value="1"/>
</dbReference>
<dbReference type="SUPFAM" id="SSF55326">
    <property type="entry name" value="PurM N-terminal domain-like"/>
    <property type="match status" value="1"/>
</dbReference>
<feature type="domain" description="PurM-like C-terminal" evidence="3">
    <location>
        <begin position="149"/>
        <end position="301"/>
    </location>
</feature>
<dbReference type="PANTHER" id="PTHR30303:SF4">
    <property type="entry name" value="HYDROGENASE EXPRESSION_FORMATION PROTEIN HYPE"/>
    <property type="match status" value="1"/>
</dbReference>
<dbReference type="InterPro" id="IPR036676">
    <property type="entry name" value="PurM-like_C_sf"/>
</dbReference>
<accession>F2L308</accession>
<dbReference type="InterPro" id="IPR011854">
    <property type="entry name" value="HypE"/>
</dbReference>
<proteinExistence type="inferred from homology"/>
<dbReference type="AlphaFoldDB" id="F2L308"/>
<dbReference type="GO" id="GO:0051604">
    <property type="term" value="P:protein maturation"/>
    <property type="evidence" value="ECO:0007669"/>
    <property type="project" value="TreeGrafter"/>
</dbReference>
<sequence>MRVGKLPLELVERYIWSRTGSYDPSVLLGPSLGEDAAIIRTRGPYIATHTDPISGSVELLGWLAVHVVSNDLATRGIRPRWLLPTIFLPPSSSEEVLDKITRQMDAAARELGAAIVGGHTEVTTAVERPLVVMAAIGEGDRYVSTGGARPGDLIIMTKSAAMEAAAILATDFRDRLKALGIADDVLERAAGFIRRVSVVKEALLIADLADAMHDPTEGGVLAGLAEMAYASGATIRVDPGSVKVYEEAALLCSAVGLDPLFTLSSGALLAAVPRDKADEALRRLRGAGVEASIIGEVVPREQHLVIGGSIALDTPYVRDRFFELF</sequence>
<dbReference type="InterPro" id="IPR010918">
    <property type="entry name" value="PurM-like_C_dom"/>
</dbReference>
<dbReference type="eggNOG" id="arCOG00636">
    <property type="taxonomic scope" value="Archaea"/>
</dbReference>
<dbReference type="SUPFAM" id="SSF56042">
    <property type="entry name" value="PurM C-terminal domain-like"/>
    <property type="match status" value="1"/>
</dbReference>
<dbReference type="InterPro" id="IPR036921">
    <property type="entry name" value="PurM-like_N_sf"/>
</dbReference>
<dbReference type="Proteomes" id="UP000008138">
    <property type="component" value="Chromosome"/>
</dbReference>
<dbReference type="Gene3D" id="3.30.1330.10">
    <property type="entry name" value="PurM-like, N-terminal domain"/>
    <property type="match status" value="1"/>
</dbReference>
<dbReference type="KEGG" id="tuz:TUZN_1661"/>
<feature type="domain" description="PurM-like N-terminal" evidence="2">
    <location>
        <begin position="33"/>
        <end position="137"/>
    </location>
</feature>
<dbReference type="OrthoDB" id="31494at2157"/>
<keyword evidence="5" id="KW-1185">Reference proteome</keyword>
<dbReference type="PIRSF" id="PIRSF005644">
    <property type="entry name" value="Hdrgns_mtr_HypE"/>
    <property type="match status" value="1"/>
</dbReference>
<dbReference type="GeneID" id="10361180"/>
<evidence type="ECO:0000313" key="5">
    <source>
        <dbReference type="Proteomes" id="UP000008138"/>
    </source>
</evidence>